<evidence type="ECO:0000259" key="3">
    <source>
        <dbReference type="PROSITE" id="PS50158"/>
    </source>
</evidence>
<keyword evidence="1" id="KW-0479">Metal-binding</keyword>
<dbReference type="GO" id="GO:0003676">
    <property type="term" value="F:nucleic acid binding"/>
    <property type="evidence" value="ECO:0007669"/>
    <property type="project" value="InterPro"/>
</dbReference>
<feature type="compositionally biased region" description="Basic and acidic residues" evidence="2">
    <location>
        <begin position="144"/>
        <end position="159"/>
    </location>
</feature>
<dbReference type="SMART" id="SM00343">
    <property type="entry name" value="ZnF_C2HC"/>
    <property type="match status" value="1"/>
</dbReference>
<evidence type="ECO:0000256" key="2">
    <source>
        <dbReference type="SAM" id="MobiDB-lite"/>
    </source>
</evidence>
<feature type="compositionally biased region" description="Low complexity" evidence="2">
    <location>
        <begin position="221"/>
        <end position="241"/>
    </location>
</feature>
<feature type="compositionally biased region" description="Low complexity" evidence="2">
    <location>
        <begin position="179"/>
        <end position="188"/>
    </location>
</feature>
<dbReference type="EMBL" id="JAGMUV010000002">
    <property type="protein sequence ID" value="KAH7170555.1"/>
    <property type="molecule type" value="Genomic_DNA"/>
</dbReference>
<dbReference type="GO" id="GO:0008270">
    <property type="term" value="F:zinc ion binding"/>
    <property type="evidence" value="ECO:0007669"/>
    <property type="project" value="UniProtKB-KW"/>
</dbReference>
<dbReference type="InterPro" id="IPR036875">
    <property type="entry name" value="Znf_CCHC_sf"/>
</dbReference>
<dbReference type="Pfam" id="PF00098">
    <property type="entry name" value="zf-CCHC"/>
    <property type="match status" value="1"/>
</dbReference>
<evidence type="ECO:0000313" key="5">
    <source>
        <dbReference type="Proteomes" id="UP000738349"/>
    </source>
</evidence>
<dbReference type="InterPro" id="IPR001878">
    <property type="entry name" value="Znf_CCHC"/>
</dbReference>
<dbReference type="Gene3D" id="4.10.60.10">
    <property type="entry name" value="Zinc finger, CCHC-type"/>
    <property type="match status" value="1"/>
</dbReference>
<proteinExistence type="predicted"/>
<sequence>MVPETPRGVSSRLLTMKFMQRAVASASSAGSPDSELHSAKKRKLGESPSEGRINLNIDQATIKAALDEQESKRLSALEKHVVADTHWVLNNAWAGSKATDASTPLKVVYVGYGDIDSSNESGDNEDVPANGRTSTHNFKKSKPKNPETQKSADESHDSSDADSDVSDEPTPGRKRKPSSDSPLSQSARSRSRSRSQSRQSLESVKAKEFREKRKKKEVKLSKLTSISSSGGSQFSPSNSKSMTCYRCHQAGHRAVDCPSAGGSRGWSKR</sequence>
<evidence type="ECO:0000256" key="1">
    <source>
        <dbReference type="PROSITE-ProRule" id="PRU00047"/>
    </source>
</evidence>
<accession>A0A9P9JPA2</accession>
<comment type="caution">
    <text evidence="4">The sequence shown here is derived from an EMBL/GenBank/DDBJ whole genome shotgun (WGS) entry which is preliminary data.</text>
</comment>
<feature type="domain" description="CCHC-type" evidence="3">
    <location>
        <begin position="244"/>
        <end position="259"/>
    </location>
</feature>
<evidence type="ECO:0000313" key="4">
    <source>
        <dbReference type="EMBL" id="KAH7170555.1"/>
    </source>
</evidence>
<keyword evidence="1" id="KW-0863">Zinc-finger</keyword>
<keyword evidence="5" id="KW-1185">Reference proteome</keyword>
<dbReference type="Proteomes" id="UP000738349">
    <property type="component" value="Unassembled WGS sequence"/>
</dbReference>
<dbReference type="SUPFAM" id="SSF57756">
    <property type="entry name" value="Retrovirus zinc finger-like domains"/>
    <property type="match status" value="1"/>
</dbReference>
<keyword evidence="1" id="KW-0862">Zinc</keyword>
<organism evidence="4 5">
    <name type="scientific">Dactylonectria macrodidyma</name>
    <dbReference type="NCBI Taxonomy" id="307937"/>
    <lineage>
        <taxon>Eukaryota</taxon>
        <taxon>Fungi</taxon>
        <taxon>Dikarya</taxon>
        <taxon>Ascomycota</taxon>
        <taxon>Pezizomycotina</taxon>
        <taxon>Sordariomycetes</taxon>
        <taxon>Hypocreomycetidae</taxon>
        <taxon>Hypocreales</taxon>
        <taxon>Nectriaceae</taxon>
        <taxon>Dactylonectria</taxon>
    </lineage>
</organism>
<dbReference type="AlphaFoldDB" id="A0A9P9JPA2"/>
<feature type="region of interest" description="Disordered" evidence="2">
    <location>
        <begin position="115"/>
        <end position="241"/>
    </location>
</feature>
<name>A0A9P9JPA2_9HYPO</name>
<feature type="region of interest" description="Disordered" evidence="2">
    <location>
        <begin position="24"/>
        <end position="52"/>
    </location>
</feature>
<reference evidence="4" key="1">
    <citation type="journal article" date="2021" name="Nat. Commun.">
        <title>Genetic determinants of endophytism in the Arabidopsis root mycobiome.</title>
        <authorList>
            <person name="Mesny F."/>
            <person name="Miyauchi S."/>
            <person name="Thiergart T."/>
            <person name="Pickel B."/>
            <person name="Atanasova L."/>
            <person name="Karlsson M."/>
            <person name="Huettel B."/>
            <person name="Barry K.W."/>
            <person name="Haridas S."/>
            <person name="Chen C."/>
            <person name="Bauer D."/>
            <person name="Andreopoulos W."/>
            <person name="Pangilinan J."/>
            <person name="LaButti K."/>
            <person name="Riley R."/>
            <person name="Lipzen A."/>
            <person name="Clum A."/>
            <person name="Drula E."/>
            <person name="Henrissat B."/>
            <person name="Kohler A."/>
            <person name="Grigoriev I.V."/>
            <person name="Martin F.M."/>
            <person name="Hacquard S."/>
        </authorList>
    </citation>
    <scope>NUCLEOTIDE SEQUENCE</scope>
    <source>
        <strain evidence="4">MPI-CAGE-AT-0147</strain>
    </source>
</reference>
<gene>
    <name evidence="4" type="ORF">EDB81DRAFT_170255</name>
</gene>
<dbReference type="OrthoDB" id="427960at2759"/>
<protein>
    <recommendedName>
        <fullName evidence="3">CCHC-type domain-containing protein</fullName>
    </recommendedName>
</protein>
<dbReference type="PROSITE" id="PS50158">
    <property type="entry name" value="ZF_CCHC"/>
    <property type="match status" value="1"/>
</dbReference>